<accession>A0A177AAI7</accession>
<protein>
    <submittedName>
        <fullName evidence="2">Uncharacterized protein</fullName>
    </submittedName>
</protein>
<name>A0A177AAI7_9PEZI</name>
<feature type="region of interest" description="Disordered" evidence="1">
    <location>
        <begin position="54"/>
        <end position="74"/>
    </location>
</feature>
<dbReference type="GeneID" id="36287398"/>
<evidence type="ECO:0000313" key="2">
    <source>
        <dbReference type="EMBL" id="OAF59146.1"/>
    </source>
</evidence>
<dbReference type="EMBL" id="KV441394">
    <property type="protein sequence ID" value="OAF59146.1"/>
    <property type="molecule type" value="Genomic_DNA"/>
</dbReference>
<feature type="compositionally biased region" description="Low complexity" evidence="1">
    <location>
        <begin position="58"/>
        <end position="69"/>
    </location>
</feature>
<proteinExistence type="predicted"/>
<dbReference type="Proteomes" id="UP000077154">
    <property type="component" value="Unassembled WGS sequence"/>
</dbReference>
<sequence>MSNLTTLPTLTTTGGPTFPTYTFTNSSLSSTHIRTTTDTHGDVETITDITVVQPTDASSTTSTTSTSSSAPLGTSAGEKVRLGMGAWVVALLAVSVGMGFM</sequence>
<gene>
    <name evidence="2" type="ORF">VC83_04326</name>
</gene>
<evidence type="ECO:0000256" key="1">
    <source>
        <dbReference type="SAM" id="MobiDB-lite"/>
    </source>
</evidence>
<dbReference type="OrthoDB" id="3440258at2759"/>
<organism evidence="2">
    <name type="scientific">Pseudogymnoascus destructans</name>
    <dbReference type="NCBI Taxonomy" id="655981"/>
    <lineage>
        <taxon>Eukaryota</taxon>
        <taxon>Fungi</taxon>
        <taxon>Dikarya</taxon>
        <taxon>Ascomycota</taxon>
        <taxon>Pezizomycotina</taxon>
        <taxon>Leotiomycetes</taxon>
        <taxon>Thelebolales</taxon>
        <taxon>Thelebolaceae</taxon>
        <taxon>Pseudogymnoascus</taxon>
    </lineage>
</organism>
<dbReference type="RefSeq" id="XP_024324430.1">
    <property type="nucleotide sequence ID" value="XM_024467960.1"/>
</dbReference>
<dbReference type="AlphaFoldDB" id="A0A177AAI7"/>
<reference evidence="2" key="1">
    <citation type="submission" date="2016-03" db="EMBL/GenBank/DDBJ databases">
        <title>Updated assembly of Pseudogymnoascus destructans, the fungus causing white-nose syndrome of bats.</title>
        <authorList>
            <person name="Palmer J.M."/>
            <person name="Drees K.P."/>
            <person name="Foster J.T."/>
            <person name="Lindner D.L."/>
        </authorList>
    </citation>
    <scope>NUCLEOTIDE SEQUENCE [LARGE SCALE GENOMIC DNA]</scope>
    <source>
        <strain evidence="2">20631-21</strain>
    </source>
</reference>
<dbReference type="VEuPathDB" id="FungiDB:GMDG_04529"/>